<proteinExistence type="predicted"/>
<gene>
    <name evidence="2" type="ORF">MNBD_DELTA01-1751</name>
</gene>
<dbReference type="SUPFAM" id="SSF51658">
    <property type="entry name" value="Xylose isomerase-like"/>
    <property type="match status" value="1"/>
</dbReference>
<dbReference type="InterPro" id="IPR013022">
    <property type="entry name" value="Xyl_isomerase-like_TIM-brl"/>
</dbReference>
<sequence>MAKKNLQVHIPYEMLRDRIDGVVQARINPEVYLDGNSLDTAADEELREFGRRLAGEGLGVTVHGPFMDLSPGAVDEVVRCASAERYAQAIKAASYLGARSIVLHADYDDRRFDDDVDMWLGQSLRTWPDVAAMAGDAGMVIAAENIFETGPEPLRRLIEAVDMPDFGLCLDVGHLNIFSRVPTREWLSRIGAFVKELHLHDNNGSYDEHLAVGHGNIDFPEFFSLIEEFVTGIGAAPVYTIEPHGEDLVMPAIKAVSPYLE</sequence>
<dbReference type="InterPro" id="IPR050312">
    <property type="entry name" value="IolE/XylAMocC-like"/>
</dbReference>
<reference evidence="2" key="1">
    <citation type="submission" date="2018-06" db="EMBL/GenBank/DDBJ databases">
        <authorList>
            <person name="Zhirakovskaya E."/>
        </authorList>
    </citation>
    <scope>NUCLEOTIDE SEQUENCE</scope>
</reference>
<evidence type="ECO:0000313" key="2">
    <source>
        <dbReference type="EMBL" id="VAV83716.1"/>
    </source>
</evidence>
<evidence type="ECO:0000259" key="1">
    <source>
        <dbReference type="Pfam" id="PF01261"/>
    </source>
</evidence>
<organism evidence="2">
    <name type="scientific">hydrothermal vent metagenome</name>
    <dbReference type="NCBI Taxonomy" id="652676"/>
    <lineage>
        <taxon>unclassified sequences</taxon>
        <taxon>metagenomes</taxon>
        <taxon>ecological metagenomes</taxon>
    </lineage>
</organism>
<dbReference type="AlphaFoldDB" id="A0A3B0R3R0"/>
<protein>
    <recommendedName>
        <fullName evidence="1">Xylose isomerase-like TIM barrel domain-containing protein</fullName>
    </recommendedName>
</protein>
<dbReference type="EMBL" id="UOEA01000048">
    <property type="protein sequence ID" value="VAV83716.1"/>
    <property type="molecule type" value="Genomic_DNA"/>
</dbReference>
<dbReference type="PANTHER" id="PTHR12110">
    <property type="entry name" value="HYDROXYPYRUVATE ISOMERASE"/>
    <property type="match status" value="1"/>
</dbReference>
<accession>A0A3B0R3R0</accession>
<dbReference type="Gene3D" id="3.20.20.150">
    <property type="entry name" value="Divalent-metal-dependent TIM barrel enzymes"/>
    <property type="match status" value="1"/>
</dbReference>
<name>A0A3B0R3R0_9ZZZZ</name>
<dbReference type="InterPro" id="IPR036237">
    <property type="entry name" value="Xyl_isomerase-like_sf"/>
</dbReference>
<feature type="domain" description="Xylose isomerase-like TIM barrel" evidence="1">
    <location>
        <begin position="38"/>
        <end position="229"/>
    </location>
</feature>
<dbReference type="PANTHER" id="PTHR12110:SF53">
    <property type="entry name" value="BLR5974 PROTEIN"/>
    <property type="match status" value="1"/>
</dbReference>
<dbReference type="Pfam" id="PF01261">
    <property type="entry name" value="AP_endonuc_2"/>
    <property type="match status" value="1"/>
</dbReference>